<feature type="compositionally biased region" description="Low complexity" evidence="1">
    <location>
        <begin position="223"/>
        <end position="235"/>
    </location>
</feature>
<sequence>MADSNEIQDDNVADAAGDAQSTPNDADLTPDSDATGDVDAAEAVAEGDSVAPAEVEQNAPTEEELAAREAEAALLLIFQSTVFDKNGSKIGRVGQVYLDDQTQEPNWVTVKTGLFGTKEYFVPLDEADAVEKRITVPYDKDTVLGAPFTEIDQNLSPEEEDELYNYYEVPGRTTQDSSLVEDEVDEPKRKSEPETIAPLGTPSSGDSLTDGDTTNDDASQSESASAFDAIVADAPAEADVEAPETTDGASPFESLQQDAAAEVPEHGDSDALSFDAFVDDANDGASDDGASPFERPTDK</sequence>
<feature type="region of interest" description="Disordered" evidence="1">
    <location>
        <begin position="169"/>
        <end position="299"/>
    </location>
</feature>
<evidence type="ECO:0000256" key="1">
    <source>
        <dbReference type="SAM" id="MobiDB-lite"/>
    </source>
</evidence>
<evidence type="ECO:0000259" key="2">
    <source>
        <dbReference type="Pfam" id="PF05239"/>
    </source>
</evidence>
<proteinExistence type="predicted"/>
<dbReference type="SUPFAM" id="SSF50346">
    <property type="entry name" value="PRC-barrel domain"/>
    <property type="match status" value="1"/>
</dbReference>
<evidence type="ECO:0000313" key="4">
    <source>
        <dbReference type="Proteomes" id="UP001597492"/>
    </source>
</evidence>
<gene>
    <name evidence="3" type="ORF">ACFSW7_10235</name>
</gene>
<dbReference type="InterPro" id="IPR011033">
    <property type="entry name" value="PRC_barrel-like_sf"/>
</dbReference>
<organism evidence="3 4">
    <name type="scientific">Gulosibacter faecalis</name>
    <dbReference type="NCBI Taxonomy" id="272240"/>
    <lineage>
        <taxon>Bacteria</taxon>
        <taxon>Bacillati</taxon>
        <taxon>Actinomycetota</taxon>
        <taxon>Actinomycetes</taxon>
        <taxon>Micrococcales</taxon>
        <taxon>Microbacteriaceae</taxon>
        <taxon>Gulosibacter</taxon>
    </lineage>
</organism>
<feature type="region of interest" description="Disordered" evidence="1">
    <location>
        <begin position="1"/>
        <end position="65"/>
    </location>
</feature>
<protein>
    <submittedName>
        <fullName evidence="3">PRC-barrel domain-containing protein</fullName>
    </submittedName>
</protein>
<dbReference type="InterPro" id="IPR027275">
    <property type="entry name" value="PRC-brl_dom"/>
</dbReference>
<dbReference type="Proteomes" id="UP001597492">
    <property type="component" value="Unassembled WGS sequence"/>
</dbReference>
<feature type="compositionally biased region" description="Polar residues" evidence="1">
    <location>
        <begin position="201"/>
        <end position="222"/>
    </location>
</feature>
<feature type="compositionally biased region" description="Acidic residues" evidence="1">
    <location>
        <begin position="1"/>
        <end position="12"/>
    </location>
</feature>
<keyword evidence="4" id="KW-1185">Reference proteome</keyword>
<comment type="caution">
    <text evidence="3">The sequence shown here is derived from an EMBL/GenBank/DDBJ whole genome shotgun (WGS) entry which is preliminary data.</text>
</comment>
<dbReference type="Gene3D" id="3.90.50.10">
    <property type="entry name" value="Photosynthetic Reaction Center, subunit H, domain 2"/>
    <property type="match status" value="1"/>
</dbReference>
<feature type="compositionally biased region" description="Acidic residues" evidence="1">
    <location>
        <begin position="28"/>
        <end position="40"/>
    </location>
</feature>
<evidence type="ECO:0000313" key="3">
    <source>
        <dbReference type="EMBL" id="MFD2758752.1"/>
    </source>
</evidence>
<reference evidence="4" key="1">
    <citation type="journal article" date="2019" name="Int. J. Syst. Evol. Microbiol.">
        <title>The Global Catalogue of Microorganisms (GCM) 10K type strain sequencing project: providing services to taxonomists for standard genome sequencing and annotation.</title>
        <authorList>
            <consortium name="The Broad Institute Genomics Platform"/>
            <consortium name="The Broad Institute Genome Sequencing Center for Infectious Disease"/>
            <person name="Wu L."/>
            <person name="Ma J."/>
        </authorList>
    </citation>
    <scope>NUCLEOTIDE SEQUENCE [LARGE SCALE GENOMIC DNA]</scope>
    <source>
        <strain evidence="4">TISTR 1514</strain>
    </source>
</reference>
<accession>A0ABW5V240</accession>
<dbReference type="Pfam" id="PF05239">
    <property type="entry name" value="PRC"/>
    <property type="match status" value="1"/>
</dbReference>
<dbReference type="RefSeq" id="WP_019619117.1">
    <property type="nucleotide sequence ID" value="NZ_JBHUNE010000007.1"/>
</dbReference>
<feature type="compositionally biased region" description="Acidic residues" evidence="1">
    <location>
        <begin position="277"/>
        <end position="286"/>
    </location>
</feature>
<feature type="domain" description="PRC-barrel" evidence="2">
    <location>
        <begin position="80"/>
        <end position="142"/>
    </location>
</feature>
<name>A0ABW5V240_9MICO</name>
<dbReference type="InterPro" id="IPR014747">
    <property type="entry name" value="Bac_photo_RC_H_C"/>
</dbReference>
<feature type="compositionally biased region" description="Low complexity" evidence="1">
    <location>
        <begin position="41"/>
        <end position="51"/>
    </location>
</feature>
<dbReference type="EMBL" id="JBHUNE010000007">
    <property type="protein sequence ID" value="MFD2758752.1"/>
    <property type="molecule type" value="Genomic_DNA"/>
</dbReference>